<dbReference type="Pfam" id="PF00563">
    <property type="entry name" value="EAL"/>
    <property type="match status" value="1"/>
</dbReference>
<dbReference type="InterPro" id="IPR035919">
    <property type="entry name" value="EAL_sf"/>
</dbReference>
<dbReference type="InterPro" id="IPR050706">
    <property type="entry name" value="Cyclic-di-GMP_PDE-like"/>
</dbReference>
<name>A0A0H3MZF8_CLODC</name>
<feature type="domain" description="EAL" evidence="1">
    <location>
        <begin position="1"/>
        <end position="161"/>
    </location>
</feature>
<sequence length="163" mass="19174">MSHYHFSSKNFIKKYDKIAKKYDIPSHLIEIEITETIVFEDVKVFSEIINEIHKNDFKCSIDDFGSGYSSINMLKGIYVDTLKLDRAFFQSEDLDSQRERNIIVSIIELAKKLKMTTVAERIETSFQKDFLQEINCDMLQGYVFSRPLQIKDFEKLMFQNSSN</sequence>
<dbReference type="SUPFAM" id="SSF141868">
    <property type="entry name" value="EAL domain-like"/>
    <property type="match status" value="1"/>
</dbReference>
<dbReference type="Gene3D" id="3.20.20.450">
    <property type="entry name" value="EAL domain"/>
    <property type="match status" value="1"/>
</dbReference>
<evidence type="ECO:0000313" key="2">
    <source>
        <dbReference type="EMBL" id="CBA61020.1"/>
    </source>
</evidence>
<organism evidence="2 3">
    <name type="scientific">Clostridioides difficile (strain CD196)</name>
    <name type="common">Peptoclostridium difficile</name>
    <dbReference type="NCBI Taxonomy" id="645462"/>
    <lineage>
        <taxon>Bacteria</taxon>
        <taxon>Bacillati</taxon>
        <taxon>Bacillota</taxon>
        <taxon>Clostridia</taxon>
        <taxon>Peptostreptococcales</taxon>
        <taxon>Peptostreptococcaceae</taxon>
        <taxon>Clostridioides</taxon>
    </lineage>
</organism>
<dbReference type="CDD" id="cd01948">
    <property type="entry name" value="EAL"/>
    <property type="match status" value="1"/>
</dbReference>
<dbReference type="EMBL" id="FN538970">
    <property type="protein sequence ID" value="CBA61020.1"/>
    <property type="molecule type" value="Genomic_DNA"/>
</dbReference>
<proteinExistence type="predicted"/>
<dbReference type="RefSeq" id="WP_009888374.1">
    <property type="nucleotide sequence ID" value="NC_013315.1"/>
</dbReference>
<evidence type="ECO:0000313" key="3">
    <source>
        <dbReference type="Proteomes" id="UP000002068"/>
    </source>
</evidence>
<accession>A0A0H3MZF8</accession>
<evidence type="ECO:0000259" key="1">
    <source>
        <dbReference type="PROSITE" id="PS50883"/>
    </source>
</evidence>
<dbReference type="AlphaFoldDB" id="A0A0H3MZF8"/>
<protein>
    <submittedName>
        <fullName evidence="2">Signaling protein</fullName>
    </submittedName>
</protein>
<gene>
    <name evidence="2" type="ordered locus">CD196_0527</name>
</gene>
<dbReference type="SMART" id="SM00052">
    <property type="entry name" value="EAL"/>
    <property type="match status" value="1"/>
</dbReference>
<dbReference type="HOGENOM" id="CLU_000445_70_50_9"/>
<dbReference type="KEGG" id="cdc:CD196_0527"/>
<dbReference type="PANTHER" id="PTHR33121">
    <property type="entry name" value="CYCLIC DI-GMP PHOSPHODIESTERASE PDEF"/>
    <property type="match status" value="1"/>
</dbReference>
<dbReference type="Proteomes" id="UP000002068">
    <property type="component" value="Chromosome"/>
</dbReference>
<reference evidence="2 3" key="1">
    <citation type="journal article" date="2009" name="Genome Biol.">
        <title>Comparative genome and phenotypic analysis of Clostridium difficile 027 strains provides insight into the evolution of a hypervirulent bacterium.</title>
        <authorList>
            <person name="Stabler R.A."/>
            <person name="He M."/>
            <person name="Dawson L."/>
            <person name="Martin M."/>
            <person name="Valiente E."/>
            <person name="Corton C."/>
            <person name="Lawley T.D."/>
            <person name="Sebaihia M."/>
            <person name="Quail M.A."/>
            <person name="Rose G."/>
            <person name="Gerding D.N."/>
            <person name="Gibert M."/>
            <person name="Popoff M.R."/>
            <person name="Parkhill J."/>
            <person name="Dougan G."/>
            <person name="Wren B.W."/>
        </authorList>
    </citation>
    <scope>NUCLEOTIDE SEQUENCE [LARGE SCALE GENOMIC DNA]</scope>
    <source>
        <strain evidence="2 3">CD196</strain>
    </source>
</reference>
<dbReference type="PANTHER" id="PTHR33121:SF71">
    <property type="entry name" value="OXYGEN SENSOR PROTEIN DOSP"/>
    <property type="match status" value="1"/>
</dbReference>
<dbReference type="InterPro" id="IPR001633">
    <property type="entry name" value="EAL_dom"/>
</dbReference>
<dbReference type="PROSITE" id="PS50883">
    <property type="entry name" value="EAL"/>
    <property type="match status" value="1"/>
</dbReference>
<dbReference type="GO" id="GO:0071111">
    <property type="term" value="F:cyclic-guanylate-specific phosphodiesterase activity"/>
    <property type="evidence" value="ECO:0007669"/>
    <property type="project" value="InterPro"/>
</dbReference>